<protein>
    <recommendedName>
        <fullName evidence="1">RNase H type-1 domain-containing protein</fullName>
    </recommendedName>
</protein>
<dbReference type="GO" id="GO:0003676">
    <property type="term" value="F:nucleic acid binding"/>
    <property type="evidence" value="ECO:0007669"/>
    <property type="project" value="InterPro"/>
</dbReference>
<dbReference type="SUPFAM" id="SSF53098">
    <property type="entry name" value="Ribonuclease H-like"/>
    <property type="match status" value="1"/>
</dbReference>
<reference evidence="2 3" key="1">
    <citation type="submission" date="2023-10" db="EMBL/GenBank/DDBJ databases">
        <title>Genome-Wide Identification Analysis in wild type Solanum Pinnatisectum Reveals Some Genes Defensing Phytophthora Infestans.</title>
        <authorList>
            <person name="Sun C."/>
        </authorList>
    </citation>
    <scope>NUCLEOTIDE SEQUENCE [LARGE SCALE GENOMIC DNA]</scope>
    <source>
        <strain evidence="2">LQN</strain>
        <tissue evidence="2">Leaf</tissue>
    </source>
</reference>
<name>A0AAV9K6K2_9SOLN</name>
<dbReference type="EMBL" id="JAWPEI010000012">
    <property type="protein sequence ID" value="KAK4708345.1"/>
    <property type="molecule type" value="Genomic_DNA"/>
</dbReference>
<dbReference type="PANTHER" id="PTHR47723:SF23">
    <property type="entry name" value="REVERSE TRANSCRIPTASE-LIKE PROTEIN"/>
    <property type="match status" value="1"/>
</dbReference>
<dbReference type="Pfam" id="PF13456">
    <property type="entry name" value="RVT_3"/>
    <property type="match status" value="1"/>
</dbReference>
<evidence type="ECO:0000259" key="1">
    <source>
        <dbReference type="Pfam" id="PF13456"/>
    </source>
</evidence>
<dbReference type="GO" id="GO:0004523">
    <property type="term" value="F:RNA-DNA hybrid ribonuclease activity"/>
    <property type="evidence" value="ECO:0007669"/>
    <property type="project" value="InterPro"/>
</dbReference>
<dbReference type="Gene3D" id="3.30.420.10">
    <property type="entry name" value="Ribonuclease H-like superfamily/Ribonuclease H"/>
    <property type="match status" value="1"/>
</dbReference>
<accession>A0AAV9K6K2</accession>
<dbReference type="AlphaFoldDB" id="A0AAV9K6K2"/>
<keyword evidence="3" id="KW-1185">Reference proteome</keyword>
<gene>
    <name evidence="2" type="ORF">R3W88_029270</name>
</gene>
<dbReference type="Proteomes" id="UP001311915">
    <property type="component" value="Unassembled WGS sequence"/>
</dbReference>
<dbReference type="PANTHER" id="PTHR47723">
    <property type="entry name" value="OS05G0353850 PROTEIN"/>
    <property type="match status" value="1"/>
</dbReference>
<evidence type="ECO:0000313" key="3">
    <source>
        <dbReference type="Proteomes" id="UP001311915"/>
    </source>
</evidence>
<dbReference type="InterPro" id="IPR036397">
    <property type="entry name" value="RNaseH_sf"/>
</dbReference>
<dbReference type="InterPro" id="IPR044730">
    <property type="entry name" value="RNase_H-like_dom_plant"/>
</dbReference>
<dbReference type="CDD" id="cd06222">
    <property type="entry name" value="RNase_H_like"/>
    <property type="match status" value="1"/>
</dbReference>
<feature type="domain" description="RNase H type-1" evidence="1">
    <location>
        <begin position="18"/>
        <end position="134"/>
    </location>
</feature>
<evidence type="ECO:0000313" key="2">
    <source>
        <dbReference type="EMBL" id="KAK4708345.1"/>
    </source>
</evidence>
<dbReference type="InterPro" id="IPR002156">
    <property type="entry name" value="RNaseH_domain"/>
</dbReference>
<organism evidence="2 3">
    <name type="scientific">Solanum pinnatisectum</name>
    <name type="common">tansyleaf nightshade</name>
    <dbReference type="NCBI Taxonomy" id="50273"/>
    <lineage>
        <taxon>Eukaryota</taxon>
        <taxon>Viridiplantae</taxon>
        <taxon>Streptophyta</taxon>
        <taxon>Embryophyta</taxon>
        <taxon>Tracheophyta</taxon>
        <taxon>Spermatophyta</taxon>
        <taxon>Magnoliopsida</taxon>
        <taxon>eudicotyledons</taxon>
        <taxon>Gunneridae</taxon>
        <taxon>Pentapetalae</taxon>
        <taxon>asterids</taxon>
        <taxon>lamiids</taxon>
        <taxon>Solanales</taxon>
        <taxon>Solanaceae</taxon>
        <taxon>Solanoideae</taxon>
        <taxon>Solaneae</taxon>
        <taxon>Solanum</taxon>
    </lineage>
</organism>
<proteinExistence type="predicted"/>
<dbReference type="InterPro" id="IPR053151">
    <property type="entry name" value="RNase_H-like"/>
</dbReference>
<comment type="caution">
    <text evidence="2">The sequence shown here is derived from an EMBL/GenBank/DDBJ whole genome shotgun (WGS) entry which is preliminary data.</text>
</comment>
<dbReference type="InterPro" id="IPR012337">
    <property type="entry name" value="RNaseH-like_sf"/>
</dbReference>
<sequence length="203" mass="22926">MEVKWELPHLGSYKLNTVSVKQSTGPGGIGGLIRIHLGHRIIGFSEHTPHTNPVRAKLLAIRRGLQIAVNHSLIPIEINFDSIETIHMLTNRNINMLYDNIVVECRCLMLKLKITKVTQVFREQNRAVDKLAKEGTKVAVFDEPNILLVPPMYARRKVETDILGTMYTRLTNNIPSIFQGRDVTQLNRNGHHAAVDAPIHYPS</sequence>